<accession>A0A8S0S004</accession>
<dbReference type="EMBL" id="CACTIH010003781">
    <property type="protein sequence ID" value="CAA2984873.1"/>
    <property type="molecule type" value="Genomic_DNA"/>
</dbReference>
<organism evidence="1 2">
    <name type="scientific">Olea europaea subsp. europaea</name>
    <dbReference type="NCBI Taxonomy" id="158383"/>
    <lineage>
        <taxon>Eukaryota</taxon>
        <taxon>Viridiplantae</taxon>
        <taxon>Streptophyta</taxon>
        <taxon>Embryophyta</taxon>
        <taxon>Tracheophyta</taxon>
        <taxon>Spermatophyta</taxon>
        <taxon>Magnoliopsida</taxon>
        <taxon>eudicotyledons</taxon>
        <taxon>Gunneridae</taxon>
        <taxon>Pentapetalae</taxon>
        <taxon>asterids</taxon>
        <taxon>lamiids</taxon>
        <taxon>Lamiales</taxon>
        <taxon>Oleaceae</taxon>
        <taxon>Oleeae</taxon>
        <taxon>Olea</taxon>
    </lineage>
</organism>
<comment type="caution">
    <text evidence="1">The sequence shown here is derived from an EMBL/GenBank/DDBJ whole genome shotgun (WGS) entry which is preliminary data.</text>
</comment>
<evidence type="ECO:0000313" key="2">
    <source>
        <dbReference type="Proteomes" id="UP000594638"/>
    </source>
</evidence>
<gene>
    <name evidence="1" type="ORF">OLEA9_A013940</name>
</gene>
<proteinExistence type="predicted"/>
<reference evidence="1 2" key="1">
    <citation type="submission" date="2019-12" db="EMBL/GenBank/DDBJ databases">
        <authorList>
            <person name="Alioto T."/>
            <person name="Alioto T."/>
            <person name="Gomez Garrido J."/>
        </authorList>
    </citation>
    <scope>NUCLEOTIDE SEQUENCE [LARGE SCALE GENOMIC DNA]</scope>
</reference>
<dbReference type="Gramene" id="OE9A013940T1">
    <property type="protein sequence ID" value="OE9A013940C1"/>
    <property type="gene ID" value="OE9A013940"/>
</dbReference>
<evidence type="ECO:0000313" key="1">
    <source>
        <dbReference type="EMBL" id="CAA2984873.1"/>
    </source>
</evidence>
<dbReference type="AlphaFoldDB" id="A0A8S0S004"/>
<sequence>MLFAENVSQNVEFDVGNLLEIADESDNSEYAPLDDIRSIHSDSDEVVTYPEFEGDVDMVDPVLEVELKFRSKKELKVVVKNFSIANRFEDMNGPRAWEAAGENVGQQFAHSQPTTAARIEQGVALHFLSQPTDSARQTLSKAWNNLITK</sequence>
<keyword evidence="2" id="KW-1185">Reference proteome</keyword>
<dbReference type="OrthoDB" id="1710432at2759"/>
<dbReference type="Proteomes" id="UP000594638">
    <property type="component" value="Unassembled WGS sequence"/>
</dbReference>
<name>A0A8S0S004_OLEEU</name>
<protein>
    <submittedName>
        <fullName evidence="1">Uncharacterized protein</fullName>
    </submittedName>
</protein>